<dbReference type="PANTHER" id="PTHR21666:SF289">
    <property type="entry name" value="L-ALA--D-GLU ENDOPEPTIDASE"/>
    <property type="match status" value="1"/>
</dbReference>
<dbReference type="SUPFAM" id="SSF51261">
    <property type="entry name" value="Duplicated hybrid motif"/>
    <property type="match status" value="1"/>
</dbReference>
<sequence length="232" mass="25950">MQSMKASFAEYISGLTAGFTPVVGGNLKQEDFIAIDLSANNPELLKLEQLSSEAFSVFIDHNLKVTGKKVAFGGYNEVRKLYERSQLFNKNVDEFLNRNIHIGLDIWTAEGTDVLAVLDGEIHSFRDNSNFGDYGPTIILKHTFEDEVFYSLYGHLSRKSLEDIEVGQPIKAQEKIAELGTAEENGDYAPHLHFQVIKNLQGSEGDYPGVASKKDLDFYLENCPDPNLLLKI</sequence>
<dbReference type="RefSeq" id="WP_249602278.1">
    <property type="nucleotide sequence ID" value="NZ_JAKHSK010000022.1"/>
</dbReference>
<dbReference type="Pfam" id="PF01551">
    <property type="entry name" value="Peptidase_M23"/>
    <property type="match status" value="1"/>
</dbReference>
<comment type="caution">
    <text evidence="3">The sequence shown here is derived from an EMBL/GenBank/DDBJ whole genome shotgun (WGS) entry which is preliminary data.</text>
</comment>
<dbReference type="InterPro" id="IPR016047">
    <property type="entry name" value="M23ase_b-sheet_dom"/>
</dbReference>
<dbReference type="GO" id="GO:0004222">
    <property type="term" value="F:metalloendopeptidase activity"/>
    <property type="evidence" value="ECO:0007669"/>
    <property type="project" value="TreeGrafter"/>
</dbReference>
<keyword evidence="4" id="KW-1185">Reference proteome</keyword>
<dbReference type="CDD" id="cd12797">
    <property type="entry name" value="M23_peptidase"/>
    <property type="match status" value="1"/>
</dbReference>
<evidence type="ECO:0000256" key="1">
    <source>
        <dbReference type="ARBA" id="ARBA00022729"/>
    </source>
</evidence>
<evidence type="ECO:0000313" key="3">
    <source>
        <dbReference type="EMBL" id="MCL6219561.1"/>
    </source>
</evidence>
<evidence type="ECO:0000259" key="2">
    <source>
        <dbReference type="Pfam" id="PF01551"/>
    </source>
</evidence>
<gene>
    <name evidence="3" type="ORF">L1967_14790</name>
</gene>
<dbReference type="PANTHER" id="PTHR21666">
    <property type="entry name" value="PEPTIDASE-RELATED"/>
    <property type="match status" value="1"/>
</dbReference>
<dbReference type="InterPro" id="IPR011055">
    <property type="entry name" value="Dup_hybrid_motif"/>
</dbReference>
<evidence type="ECO:0000313" key="4">
    <source>
        <dbReference type="Proteomes" id="UP001139521"/>
    </source>
</evidence>
<keyword evidence="1" id="KW-0732">Signal</keyword>
<accession>A0A9X1ZSZ3</accession>
<feature type="domain" description="M23ase beta-sheet core" evidence="2">
    <location>
        <begin position="100"/>
        <end position="199"/>
    </location>
</feature>
<proteinExistence type="predicted"/>
<reference evidence="3" key="1">
    <citation type="submission" date="2022-01" db="EMBL/GenBank/DDBJ databases">
        <title>Genome sequencing of Zunongwangia sp. M21534 genome.</title>
        <authorList>
            <person name="Chen Y."/>
            <person name="Dong C."/>
            <person name="Shao Z."/>
        </authorList>
    </citation>
    <scope>NUCLEOTIDE SEQUENCE</scope>
    <source>
        <strain evidence="3">MCCC M21534</strain>
    </source>
</reference>
<dbReference type="Proteomes" id="UP001139521">
    <property type="component" value="Unassembled WGS sequence"/>
</dbReference>
<dbReference type="AlphaFoldDB" id="A0A9X1ZSZ3"/>
<dbReference type="InterPro" id="IPR050570">
    <property type="entry name" value="Cell_wall_metabolism_enzyme"/>
</dbReference>
<protein>
    <submittedName>
        <fullName evidence="3">Peptidoglycan DD-metalloendopeptidase family protein</fullName>
    </submittedName>
</protein>
<name>A0A9X1ZSZ3_9FLAO</name>
<dbReference type="Gene3D" id="2.70.70.10">
    <property type="entry name" value="Glucose Permease (Domain IIA)"/>
    <property type="match status" value="1"/>
</dbReference>
<dbReference type="EMBL" id="JAKHSK010000022">
    <property type="protein sequence ID" value="MCL6219561.1"/>
    <property type="molecule type" value="Genomic_DNA"/>
</dbReference>
<organism evidence="3 4">
    <name type="scientific">Zunongwangia pacifica</name>
    <dbReference type="NCBI Taxonomy" id="2911062"/>
    <lineage>
        <taxon>Bacteria</taxon>
        <taxon>Pseudomonadati</taxon>
        <taxon>Bacteroidota</taxon>
        <taxon>Flavobacteriia</taxon>
        <taxon>Flavobacteriales</taxon>
        <taxon>Flavobacteriaceae</taxon>
        <taxon>Zunongwangia</taxon>
    </lineage>
</organism>